<dbReference type="EMBL" id="JEMX01000039">
    <property type="protein sequence ID" value="EXI80173.1"/>
    <property type="molecule type" value="Genomic_DNA"/>
</dbReference>
<reference evidence="1 2" key="1">
    <citation type="submission" date="2014-02" db="EMBL/GenBank/DDBJ databases">
        <title>Expanding our view of genomic diversity in Candidatus Accumulibacter clades.</title>
        <authorList>
            <person name="Skennerton C.T."/>
            <person name="Barr J.J."/>
            <person name="Slater F.R."/>
            <person name="Bond P.L."/>
            <person name="Tyson G.W."/>
        </authorList>
    </citation>
    <scope>NUCLEOTIDE SEQUENCE [LARGE SCALE GENOMIC DNA]</scope>
    <source>
        <strain evidence="2">BA-92</strain>
    </source>
</reference>
<name>A0A011NBY5_9PROT</name>
<comment type="caution">
    <text evidence="1">The sequence shown here is derived from an EMBL/GenBank/DDBJ whole genome shotgun (WGS) entry which is preliminary data.</text>
</comment>
<dbReference type="STRING" id="1454003.AW10_01950"/>
<protein>
    <submittedName>
        <fullName evidence="1">Uncharacterized protein</fullName>
    </submittedName>
</protein>
<accession>A0A011NBY5</accession>
<gene>
    <name evidence="1" type="ORF">AW10_01950</name>
</gene>
<dbReference type="Proteomes" id="UP000021816">
    <property type="component" value="Unassembled WGS sequence"/>
</dbReference>
<dbReference type="AlphaFoldDB" id="A0A011NBY5"/>
<evidence type="ECO:0000313" key="2">
    <source>
        <dbReference type="Proteomes" id="UP000021816"/>
    </source>
</evidence>
<organism evidence="1 2">
    <name type="scientific">Candidatus Accumulibacter appositus</name>
    <dbReference type="NCBI Taxonomy" id="1454003"/>
    <lineage>
        <taxon>Bacteria</taxon>
        <taxon>Pseudomonadati</taxon>
        <taxon>Pseudomonadota</taxon>
        <taxon>Betaproteobacteria</taxon>
        <taxon>Candidatus Accumulibacter</taxon>
    </lineage>
</organism>
<sequence>MTRSKGKGWQRDELLLAMNLYCRIPFGRQRSGAPEVIELAEALGRTPGSVAMKLNNLTSLDPQELARGVKGLHGASRLDRLVWEEFQTDWESLVLESERLWGDVFENGGSRPIAEAGDALGDRVTESDHMGKVRLKFRALATAIEAPSLCFF</sequence>
<evidence type="ECO:0000313" key="1">
    <source>
        <dbReference type="EMBL" id="EXI80173.1"/>
    </source>
</evidence>
<proteinExistence type="predicted"/>
<dbReference type="PATRIC" id="fig|1454003.3.peg.1997"/>